<feature type="transmembrane region" description="Helical" evidence="1">
    <location>
        <begin position="51"/>
        <end position="71"/>
    </location>
</feature>
<protein>
    <submittedName>
        <fullName evidence="2">Nramp family divalent metal transporter</fullName>
    </submittedName>
</protein>
<feature type="transmembrane region" description="Helical" evidence="1">
    <location>
        <begin position="83"/>
        <end position="100"/>
    </location>
</feature>
<feature type="transmembrane region" description="Helical" evidence="1">
    <location>
        <begin position="198"/>
        <end position="222"/>
    </location>
</feature>
<feature type="transmembrane region" description="Helical" evidence="1">
    <location>
        <begin position="311"/>
        <end position="336"/>
    </location>
</feature>
<organism evidence="2 3">
    <name type="scientific">Actinomadura rugatobispora</name>
    <dbReference type="NCBI Taxonomy" id="1994"/>
    <lineage>
        <taxon>Bacteria</taxon>
        <taxon>Bacillati</taxon>
        <taxon>Actinomycetota</taxon>
        <taxon>Actinomycetes</taxon>
        <taxon>Streptosporangiales</taxon>
        <taxon>Thermomonosporaceae</taxon>
        <taxon>Actinomadura</taxon>
    </lineage>
</organism>
<evidence type="ECO:0000313" key="2">
    <source>
        <dbReference type="EMBL" id="MFC5751519.1"/>
    </source>
</evidence>
<comment type="caution">
    <text evidence="2">The sequence shown here is derived from an EMBL/GenBank/DDBJ whole genome shotgun (WGS) entry which is preliminary data.</text>
</comment>
<gene>
    <name evidence="2" type="ORF">ACFPZN_38375</name>
</gene>
<feature type="transmembrane region" description="Helical" evidence="1">
    <location>
        <begin position="242"/>
        <end position="261"/>
    </location>
</feature>
<keyword evidence="1" id="KW-1133">Transmembrane helix</keyword>
<reference evidence="3" key="1">
    <citation type="journal article" date="2019" name="Int. J. Syst. Evol. Microbiol.">
        <title>The Global Catalogue of Microorganisms (GCM) 10K type strain sequencing project: providing services to taxonomists for standard genome sequencing and annotation.</title>
        <authorList>
            <consortium name="The Broad Institute Genomics Platform"/>
            <consortium name="The Broad Institute Genome Sequencing Center for Infectious Disease"/>
            <person name="Wu L."/>
            <person name="Ma J."/>
        </authorList>
    </citation>
    <scope>NUCLEOTIDE SEQUENCE [LARGE SCALE GENOMIC DNA]</scope>
    <source>
        <strain evidence="3">KCTC 42087</strain>
    </source>
</reference>
<feature type="transmembrane region" description="Helical" evidence="1">
    <location>
        <begin position="168"/>
        <end position="186"/>
    </location>
</feature>
<dbReference type="NCBIfam" id="NF037982">
    <property type="entry name" value="Nramp_1"/>
    <property type="match status" value="1"/>
</dbReference>
<feature type="transmembrane region" description="Helical" evidence="1">
    <location>
        <begin position="474"/>
        <end position="496"/>
    </location>
</feature>
<keyword evidence="1" id="KW-0812">Transmembrane</keyword>
<feature type="transmembrane region" description="Helical" evidence="1">
    <location>
        <begin position="366"/>
        <end position="387"/>
    </location>
</feature>
<accession>A0ABW1A7S0</accession>
<name>A0ABW1A7S0_9ACTN</name>
<dbReference type="RefSeq" id="WP_378287443.1">
    <property type="nucleotide sequence ID" value="NZ_JBHSON010000071.1"/>
</dbReference>
<sequence length="506" mass="55751">MADPTSDPAPQESAATHRIGVSRPDLPITDLPSPEEVFGVRRIGPRELFKYALGPSMIALGISIGSGEWLLGPQAVGQFGFEGVGWIIVVSALLQTLYNIECSRYVLATGEAPVVGWGRVPPGWILWVPLSVFIVIFSFIVGGWAASAGQGLYALVHGEIAPDGAEEPRLWAIALLAVVFLIAAGARRISRALELANWIMIGAILIGLVLICLFVVPFGLWWEGIRGFVTPAAPPEGITATQLGGLVGFTALASGLNWYVMGHYRDKGYGMGHRTGFISGMRGERVRLLASGVTFRDDPRNRAMWRRWYRLLLTDMWGIFFAGAMLGMLLPTILMARAVELSGTRPTQENVPTFVAAALDAEYGRWLFYIALVLGVLILFTTQLGIFEAMVRVTTDAAHATSPRLRGLLEGDPRRFYYPFMLVLLVVIGVILHFALPISLVQWSANMSNLGALIYPFMLMYLNSRLPRPARPRLWHHVILLLNFLFFGFFFVNFVADFIGDPLITF</sequence>
<feature type="transmembrane region" description="Helical" evidence="1">
    <location>
        <begin position="416"/>
        <end position="436"/>
    </location>
</feature>
<feature type="transmembrane region" description="Helical" evidence="1">
    <location>
        <begin position="124"/>
        <end position="148"/>
    </location>
</feature>
<feature type="transmembrane region" description="Helical" evidence="1">
    <location>
        <begin position="442"/>
        <end position="462"/>
    </location>
</feature>
<keyword evidence="1" id="KW-0472">Membrane</keyword>
<keyword evidence="3" id="KW-1185">Reference proteome</keyword>
<dbReference type="EMBL" id="JBHSON010000071">
    <property type="protein sequence ID" value="MFC5751519.1"/>
    <property type="molecule type" value="Genomic_DNA"/>
</dbReference>
<evidence type="ECO:0000313" key="3">
    <source>
        <dbReference type="Proteomes" id="UP001596074"/>
    </source>
</evidence>
<proteinExistence type="predicted"/>
<dbReference type="Proteomes" id="UP001596074">
    <property type="component" value="Unassembled WGS sequence"/>
</dbReference>
<evidence type="ECO:0000256" key="1">
    <source>
        <dbReference type="SAM" id="Phobius"/>
    </source>
</evidence>